<keyword evidence="1" id="KW-0812">Transmembrane</keyword>
<evidence type="ECO:0000313" key="3">
    <source>
        <dbReference type="Proteomes" id="UP000761574"/>
    </source>
</evidence>
<feature type="transmembrane region" description="Helical" evidence="1">
    <location>
        <begin position="34"/>
        <end position="50"/>
    </location>
</feature>
<evidence type="ECO:0000256" key="1">
    <source>
        <dbReference type="SAM" id="Phobius"/>
    </source>
</evidence>
<organism evidence="2 3">
    <name type="scientific">Shewanella algidipiscicola</name>
    <dbReference type="NCBI Taxonomy" id="614070"/>
    <lineage>
        <taxon>Bacteria</taxon>
        <taxon>Pseudomonadati</taxon>
        <taxon>Pseudomonadota</taxon>
        <taxon>Gammaproteobacteria</taxon>
        <taxon>Alteromonadales</taxon>
        <taxon>Shewanellaceae</taxon>
        <taxon>Shewanella</taxon>
    </lineage>
</organism>
<keyword evidence="1" id="KW-1133">Transmembrane helix</keyword>
<dbReference type="RefSeq" id="WP_162924120.1">
    <property type="nucleotide sequence ID" value="NZ_BPFB01000004.1"/>
</dbReference>
<dbReference type="EMBL" id="BPFB01000004">
    <property type="protein sequence ID" value="GIU42775.1"/>
    <property type="molecule type" value="Genomic_DNA"/>
</dbReference>
<proteinExistence type="predicted"/>
<evidence type="ECO:0000313" key="2">
    <source>
        <dbReference type="EMBL" id="GIU42775.1"/>
    </source>
</evidence>
<protein>
    <submittedName>
        <fullName evidence="2">Uncharacterized protein</fullName>
    </submittedName>
</protein>
<comment type="caution">
    <text evidence="2">The sequence shown here is derived from an EMBL/GenBank/DDBJ whole genome shotgun (WGS) entry which is preliminary data.</text>
</comment>
<dbReference type="Proteomes" id="UP000761574">
    <property type="component" value="Unassembled WGS sequence"/>
</dbReference>
<keyword evidence="1" id="KW-0472">Membrane</keyword>
<name>A0ABQ4P5F7_9GAMM</name>
<gene>
    <name evidence="2" type="ORF">TUM4630_04530</name>
</gene>
<accession>A0ABQ4P5F7</accession>
<sequence>MNRALLLLVSLLPAAAWAHGGHSGFGLFHHIYDILPFVALVIIVAGIMMWKKRH</sequence>
<keyword evidence="3" id="KW-1185">Reference proteome</keyword>
<reference evidence="2 3" key="1">
    <citation type="submission" date="2021-05" db="EMBL/GenBank/DDBJ databases">
        <title>Molecular characterization for Shewanella algae harboring chromosomal blaOXA-55-like strains isolated from clinical and environment sample.</title>
        <authorList>
            <person name="Ohama Y."/>
            <person name="Aoki K."/>
            <person name="Harada S."/>
            <person name="Moriya K."/>
            <person name="Ishii Y."/>
            <person name="Tateda K."/>
        </authorList>
    </citation>
    <scope>NUCLEOTIDE SEQUENCE [LARGE SCALE GENOMIC DNA]</scope>
    <source>
        <strain evidence="2 3">LMG 23746</strain>
    </source>
</reference>